<evidence type="ECO:0000256" key="7">
    <source>
        <dbReference type="ARBA" id="ARBA00039099"/>
    </source>
</evidence>
<comment type="catalytic activity">
    <reaction evidence="8">
        <text>guanosine(26) in tRNA + 2 S-adenosyl-L-methionine = N(2)-dimethylguanosine(26) in tRNA + 2 S-adenosyl-L-homocysteine + 2 H(+)</text>
        <dbReference type="Rhea" id="RHEA:43140"/>
        <dbReference type="Rhea" id="RHEA-COMP:10359"/>
        <dbReference type="Rhea" id="RHEA-COMP:10360"/>
        <dbReference type="ChEBI" id="CHEBI:15378"/>
        <dbReference type="ChEBI" id="CHEBI:57856"/>
        <dbReference type="ChEBI" id="CHEBI:59789"/>
        <dbReference type="ChEBI" id="CHEBI:74269"/>
        <dbReference type="ChEBI" id="CHEBI:74513"/>
        <dbReference type="EC" id="2.1.1.216"/>
    </reaction>
</comment>
<evidence type="ECO:0000256" key="1">
    <source>
        <dbReference type="ARBA" id="ARBA00022555"/>
    </source>
</evidence>
<feature type="region of interest" description="Disordered" evidence="13">
    <location>
        <begin position="107"/>
        <end position="191"/>
    </location>
</feature>
<evidence type="ECO:0000256" key="8">
    <source>
        <dbReference type="ARBA" id="ARBA00051897"/>
    </source>
</evidence>
<evidence type="ECO:0000256" key="11">
    <source>
        <dbReference type="ARBA" id="ARBA00083299"/>
    </source>
</evidence>
<dbReference type="Gene3D" id="3.30.56.70">
    <property type="entry name" value="N2,N2-dimethylguanosine tRNA methyltransferase, C-terminal domain"/>
    <property type="match status" value="1"/>
</dbReference>
<reference evidence="14 15" key="1">
    <citation type="journal article" date="2019" name="Mol. Biol. Evol.">
        <title>Blast fungal genomes show frequent chromosomal changes, gene gains and losses, and effector gene turnover.</title>
        <authorList>
            <person name="Gomez Luciano L.B."/>
            <person name="Jason Tsai I."/>
            <person name="Chuma I."/>
            <person name="Tosa Y."/>
            <person name="Chen Y.H."/>
            <person name="Li J.Y."/>
            <person name="Li M.Y."/>
            <person name="Jade Lu M.Y."/>
            <person name="Nakayashiki H."/>
            <person name="Li W.H."/>
        </authorList>
    </citation>
    <scope>NUCLEOTIDE SEQUENCE [LARGE SCALE GENOMIC DNA]</scope>
    <source>
        <strain evidence="14">MZ5-1-6</strain>
    </source>
</reference>
<dbReference type="FunFam" id="3.30.56.70:FF:000001">
    <property type="entry name" value="tRNA (guanine(26)-N(2))-dimethyltransferase"/>
    <property type="match status" value="1"/>
</dbReference>
<evidence type="ECO:0000313" key="15">
    <source>
        <dbReference type="Proteomes" id="UP000294847"/>
    </source>
</evidence>
<gene>
    <name evidence="14" type="ORF">PoMZ_01154</name>
</gene>
<organism evidence="14 15">
    <name type="scientific">Pyricularia oryzae</name>
    <name type="common">Rice blast fungus</name>
    <name type="synonym">Magnaporthe oryzae</name>
    <dbReference type="NCBI Taxonomy" id="318829"/>
    <lineage>
        <taxon>Eukaryota</taxon>
        <taxon>Fungi</taxon>
        <taxon>Dikarya</taxon>
        <taxon>Ascomycota</taxon>
        <taxon>Pezizomycotina</taxon>
        <taxon>Sordariomycetes</taxon>
        <taxon>Sordariomycetidae</taxon>
        <taxon>Magnaporthales</taxon>
        <taxon>Pyriculariaceae</taxon>
        <taxon>Pyricularia</taxon>
    </lineage>
</organism>
<dbReference type="Pfam" id="PF02005">
    <property type="entry name" value="TRM"/>
    <property type="match status" value="3"/>
</dbReference>
<dbReference type="EMBL" id="CP034205">
    <property type="protein sequence ID" value="QBZ56248.1"/>
    <property type="molecule type" value="Genomic_DNA"/>
</dbReference>
<dbReference type="GO" id="GO:0002940">
    <property type="term" value="P:tRNA N2-guanine methylation"/>
    <property type="evidence" value="ECO:0007669"/>
    <property type="project" value="TreeGrafter"/>
</dbReference>
<evidence type="ECO:0000256" key="9">
    <source>
        <dbReference type="ARBA" id="ARBA00077143"/>
    </source>
</evidence>
<dbReference type="InterPro" id="IPR002905">
    <property type="entry name" value="Trm1"/>
</dbReference>
<dbReference type="EC" id="2.1.1.216" evidence="7"/>
<feature type="compositionally biased region" description="Basic and acidic residues" evidence="13">
    <location>
        <begin position="713"/>
        <end position="724"/>
    </location>
</feature>
<feature type="compositionally biased region" description="Low complexity" evidence="13">
    <location>
        <begin position="161"/>
        <end position="176"/>
    </location>
</feature>
<feature type="compositionally biased region" description="Basic and acidic residues" evidence="13">
    <location>
        <begin position="119"/>
        <end position="138"/>
    </location>
</feature>
<dbReference type="AlphaFoldDB" id="A0A4P7N1J3"/>
<dbReference type="PANTHER" id="PTHR10631">
    <property type="entry name" value="N 2 ,N 2 -DIMETHYLGUANOSINE TRNA METHYLTRANSFERASE"/>
    <property type="match status" value="1"/>
</dbReference>
<evidence type="ECO:0000256" key="6">
    <source>
        <dbReference type="ARBA" id="ARBA00022884"/>
    </source>
</evidence>
<sequence>MTTTPAAAVAGLSAEPAQGQTIEHDGKRYTTIREGLAYILVPEAAGDESGDGASKNPDRAATSGEGAPQTVFYNPIQQFNRDLSVLAIKAYGKVVMEKRMRLAQRRMEMFADKKRKRQEKREHREEGERPQKVAKTTDEGAAAPVEAADANSTAVAEEAGASVTEQEAQAESAAPAHVTQDKISETPVKLPNDKTPRLKILDALSATGLRALRYAHELPFPTMVTSNDLLAAAVDSIKVNVKHNKLEDSIRVNHGNAQGHMYSVHADELTRSMLAPSGNKHRRQTPQEQLNNLGGKYDVIDLDPYGTAATFFDSAVQAVRDDGGLLCVTCTDPGVWASNGYPEKAYALYGGIPMKGFHCHEAGVRLILHGLASSAARYGLAIEPLLSLSIDYYARVFVRVTKSPAAVKFQAGKTMVVYNCDVGCGAWETQLLLRNRPMPNKKGGGIFYKHGFALGPTTDKVCGHCGTKTHLAGPMYAGRLHSPEFIQSILDDLPNASTEVYGTTDRIKGMLTTALEEIMDPRPEDREAIPKKHIRHEQEVAEANKCQQDEKTNGEKSEKSKKQESNGPVTAPKLSKEERLAEIEPYPFFWSPSMVAKVLHCQTPNEDAIRGALKGLGYRVTRSHCKPGSVKTDAPWSVVWEVMREWVRQKSPIHEGSLKEGSPGWHIMHGLPSSAQVTADSGEKMEGVEGEQKQPEKKEDGQASKIEVVFDENLGRERNKEKLTRYPVHPENWGPRSRAVGE</sequence>
<dbReference type="SUPFAM" id="SSF53335">
    <property type="entry name" value="S-adenosyl-L-methionine-dependent methyltransferases"/>
    <property type="match status" value="1"/>
</dbReference>
<evidence type="ECO:0000256" key="12">
    <source>
        <dbReference type="PROSITE-ProRule" id="PRU00958"/>
    </source>
</evidence>
<keyword evidence="3 12" id="KW-0808">Transferase</keyword>
<evidence type="ECO:0000256" key="4">
    <source>
        <dbReference type="ARBA" id="ARBA00022691"/>
    </source>
</evidence>
<feature type="region of interest" description="Disordered" evidence="13">
    <location>
        <begin position="1"/>
        <end position="26"/>
    </location>
</feature>
<evidence type="ECO:0000256" key="13">
    <source>
        <dbReference type="SAM" id="MobiDB-lite"/>
    </source>
</evidence>
<evidence type="ECO:0000313" key="14">
    <source>
        <dbReference type="EMBL" id="QBZ56248.1"/>
    </source>
</evidence>
<evidence type="ECO:0000256" key="3">
    <source>
        <dbReference type="ARBA" id="ARBA00022679"/>
    </source>
</evidence>
<feature type="region of interest" description="Disordered" evidence="13">
    <location>
        <begin position="46"/>
        <end position="68"/>
    </location>
</feature>
<keyword evidence="6 12" id="KW-0694">RNA-binding</keyword>
<feature type="compositionally biased region" description="Basic and acidic residues" evidence="13">
    <location>
        <begin position="681"/>
        <end position="702"/>
    </location>
</feature>
<proteinExistence type="inferred from homology"/>
<keyword evidence="4 12" id="KW-0949">S-adenosyl-L-methionine</keyword>
<keyword evidence="5 12" id="KW-0819">tRNA processing</keyword>
<dbReference type="GO" id="GO:0005634">
    <property type="term" value="C:nucleus"/>
    <property type="evidence" value="ECO:0007669"/>
    <property type="project" value="TreeGrafter"/>
</dbReference>
<feature type="compositionally biased region" description="Basic and acidic residues" evidence="13">
    <location>
        <begin position="547"/>
        <end position="564"/>
    </location>
</feature>
<dbReference type="InterPro" id="IPR029063">
    <property type="entry name" value="SAM-dependent_MTases_sf"/>
</dbReference>
<feature type="region of interest" description="Disordered" evidence="13">
    <location>
        <begin position="677"/>
        <end position="742"/>
    </location>
</feature>
<comment type="similarity">
    <text evidence="12">Belongs to the class I-like SAM-binding methyltransferase superfamily. Trm1 family.</text>
</comment>
<protein>
    <recommendedName>
        <fullName evidence="7">tRNA (guanine(26)-N(2))-dimethyltransferase</fullName>
        <ecNumber evidence="7">2.1.1.216</ecNumber>
    </recommendedName>
    <alternativeName>
        <fullName evidence="10">tRNA 2,2-dimethylguanosine-26 methyltransferase</fullName>
    </alternativeName>
    <alternativeName>
        <fullName evidence="9">tRNA(guanine-26,N(2)-N(2)) methyltransferase</fullName>
    </alternativeName>
    <alternativeName>
        <fullName evidence="11">tRNA(m(2,2)G26)dimethyltransferase</fullName>
    </alternativeName>
</protein>
<dbReference type="PANTHER" id="PTHR10631:SF3">
    <property type="entry name" value="TRNA (GUANINE(26)-N(2))-DIMETHYLTRANSFERASE"/>
    <property type="match status" value="1"/>
</dbReference>
<dbReference type="PROSITE" id="PS51626">
    <property type="entry name" value="SAM_MT_TRM1"/>
    <property type="match status" value="1"/>
</dbReference>
<evidence type="ECO:0000256" key="10">
    <source>
        <dbReference type="ARBA" id="ARBA00082896"/>
    </source>
</evidence>
<feature type="region of interest" description="Disordered" evidence="13">
    <location>
        <begin position="535"/>
        <end position="577"/>
    </location>
</feature>
<accession>A0A4P7N1J3</accession>
<dbReference type="InterPro" id="IPR042296">
    <property type="entry name" value="tRNA_met_Trm1_C"/>
</dbReference>
<evidence type="ECO:0000256" key="5">
    <source>
        <dbReference type="ARBA" id="ARBA00022694"/>
    </source>
</evidence>
<dbReference type="GO" id="GO:0000049">
    <property type="term" value="F:tRNA binding"/>
    <property type="evidence" value="ECO:0007669"/>
    <property type="project" value="UniProtKB-UniRule"/>
</dbReference>
<evidence type="ECO:0000256" key="2">
    <source>
        <dbReference type="ARBA" id="ARBA00022603"/>
    </source>
</evidence>
<keyword evidence="1 12" id="KW-0820">tRNA-binding</keyword>
<name>A0A4P7N1J3_PYROR</name>
<keyword evidence="2 12" id="KW-0489">Methyltransferase</keyword>
<dbReference type="Proteomes" id="UP000294847">
    <property type="component" value="Chromosome 2"/>
</dbReference>
<dbReference type="Gene3D" id="3.40.50.150">
    <property type="entry name" value="Vaccinia Virus protein VP39"/>
    <property type="match status" value="1"/>
</dbReference>
<dbReference type="GO" id="GO:0160104">
    <property type="term" value="F:tRNA (guanine(26)-N2)-dimethyltransferase activity"/>
    <property type="evidence" value="ECO:0007669"/>
    <property type="project" value="UniProtKB-EC"/>
</dbReference>
<feature type="compositionally biased region" description="Low complexity" evidence="13">
    <location>
        <begin position="141"/>
        <end position="150"/>
    </location>
</feature>